<feature type="domain" description="Glycosyl transferase family 1" evidence="1">
    <location>
        <begin position="190"/>
        <end position="340"/>
    </location>
</feature>
<evidence type="ECO:0000259" key="2">
    <source>
        <dbReference type="Pfam" id="PF13439"/>
    </source>
</evidence>
<dbReference type="Gene3D" id="3.40.50.2000">
    <property type="entry name" value="Glycogen Phosphorylase B"/>
    <property type="match status" value="2"/>
</dbReference>
<organism evidence="3">
    <name type="scientific">hydrothermal vent metagenome</name>
    <dbReference type="NCBI Taxonomy" id="652676"/>
    <lineage>
        <taxon>unclassified sequences</taxon>
        <taxon>metagenomes</taxon>
        <taxon>ecological metagenomes</taxon>
    </lineage>
</organism>
<dbReference type="EMBL" id="UOEW01000190">
    <property type="protein sequence ID" value="VAW38072.1"/>
    <property type="molecule type" value="Genomic_DNA"/>
</dbReference>
<keyword evidence="3" id="KW-0808">Transferase</keyword>
<sequence length="367" mass="40879">MNRPIVVIQIIPALNSGGVERGTVEVANYLAALGHTSVVISAGGIMLTKLSAKVEHITLEVGKKSLLSLKLIKSLRQLFIDKKVDIVHARSRLPAWLAYKAIVKIKSHKPQFITTVHGLYSVKKYSAIMAKGDRVIAVSNTALQYVIDNYAKYLKYKPQLIYRGINSDEFPYGYIPKVKWLKAFNQLHPKIMEHKIVLLPGRLTALKGVKELKTWLKSTDNSNNAKLVLTANPENDVYASKLNQWFSHNNLAHKVVWIGLQSAMAELYALADVVVSPSIRPESFGRTVVESLAIGTPVVGYNHGGVGEILTEIFPQGKVELGNRQQLSDKINQVLEQSPQVEDKQPFQLDNMLSQTLKLYHEVIDAV</sequence>
<proteinExistence type="predicted"/>
<dbReference type="PANTHER" id="PTHR45947">
    <property type="entry name" value="SULFOQUINOVOSYL TRANSFERASE SQD2"/>
    <property type="match status" value="1"/>
</dbReference>
<dbReference type="InterPro" id="IPR001296">
    <property type="entry name" value="Glyco_trans_1"/>
</dbReference>
<dbReference type="Pfam" id="PF00534">
    <property type="entry name" value="Glycos_transf_1"/>
    <property type="match status" value="1"/>
</dbReference>
<dbReference type="InterPro" id="IPR050194">
    <property type="entry name" value="Glycosyltransferase_grp1"/>
</dbReference>
<dbReference type="SUPFAM" id="SSF53756">
    <property type="entry name" value="UDP-Glycosyltransferase/glycogen phosphorylase"/>
    <property type="match status" value="1"/>
</dbReference>
<dbReference type="InterPro" id="IPR028098">
    <property type="entry name" value="Glyco_trans_4-like_N"/>
</dbReference>
<dbReference type="Pfam" id="PF13439">
    <property type="entry name" value="Glyco_transf_4"/>
    <property type="match status" value="1"/>
</dbReference>
<feature type="domain" description="Glycosyltransferase subfamily 4-like N-terminal" evidence="2">
    <location>
        <begin position="17"/>
        <end position="168"/>
    </location>
</feature>
<accession>A0A3B0VGH4</accession>
<dbReference type="PANTHER" id="PTHR45947:SF3">
    <property type="entry name" value="SULFOQUINOVOSYL TRANSFERASE SQD2"/>
    <property type="match status" value="1"/>
</dbReference>
<gene>
    <name evidence="3" type="ORF">MNBD_GAMMA01-1876</name>
</gene>
<dbReference type="AlphaFoldDB" id="A0A3B0VGH4"/>
<evidence type="ECO:0000259" key="1">
    <source>
        <dbReference type="Pfam" id="PF00534"/>
    </source>
</evidence>
<reference evidence="3" key="1">
    <citation type="submission" date="2018-06" db="EMBL/GenBank/DDBJ databases">
        <authorList>
            <person name="Zhirakovskaya E."/>
        </authorList>
    </citation>
    <scope>NUCLEOTIDE SEQUENCE</scope>
</reference>
<dbReference type="GO" id="GO:0016757">
    <property type="term" value="F:glycosyltransferase activity"/>
    <property type="evidence" value="ECO:0007669"/>
    <property type="project" value="InterPro"/>
</dbReference>
<evidence type="ECO:0000313" key="3">
    <source>
        <dbReference type="EMBL" id="VAW38072.1"/>
    </source>
</evidence>
<name>A0A3B0VGH4_9ZZZZ</name>
<protein>
    <submittedName>
        <fullName evidence="3">Glycosyltransferase</fullName>
    </submittedName>
</protein>